<dbReference type="AlphaFoldDB" id="A0ABD1FAY5"/>
<feature type="compositionally biased region" description="Polar residues" evidence="1">
    <location>
        <begin position="175"/>
        <end position="190"/>
    </location>
</feature>
<evidence type="ECO:0000256" key="1">
    <source>
        <dbReference type="SAM" id="MobiDB-lite"/>
    </source>
</evidence>
<evidence type="ECO:0000313" key="3">
    <source>
        <dbReference type="EMBL" id="KAL1516447.1"/>
    </source>
</evidence>
<evidence type="ECO:0000259" key="2">
    <source>
        <dbReference type="Pfam" id="PF19427"/>
    </source>
</evidence>
<sequence length="709" mass="80652">MNFKRSPSKVWWVSDSLEFHEVFSSPGSHDSGFSDNDGSPRNSGKNKKCETSNSKSVEKNIFKNIAHSNENPNLTENIKEKSTPMKRLVKHDDKYFYHTLQNQRVTNNSPKVNRSLFVTKHASPTNNQYSRRIPIPSSEELNNSDSTQEYDDSNESEISGTKSLPLPFKNHITLPKTSKSFPQSSPQSLDPSYEEAESFSSTSSEFEYVFKRPELTSTPKMTQCLDNTNRVPFTDDKATQCWLQEVKLYVEQECTTSLQCKSIAMELNQKVNRLAACTTIILRGLLSHCRCIEMDFNQVNIKPNHENLFLIRNVAKSIMDFLKIYTQQPRHHIQKLYDQLEATHSPEITVRISNLLLDEWRKVQKHVLFEEVKKLVEKLEDPTTDLDLRATIVGITSVCLRNMDLINYFLRADIVSVLLILCERCNGPSLRTLILRALSTMCSKSEGIKCFEKFSGLQIVTDILQDDTRPEPERSEAVALLAQVTAPWLEDSFELKDLQEYSKKLIKSLTRFSESTKCCQNLLLCAAALANLSSLNRAHILEMAHVKTATVLLKATRNRGPLVSLYLLEQIATLLGNMATVENIRDELKKAKAPAALVGFLRMRNFHKDDAERRLQQKSIIAMSRLCGDPEMSKEVVINGGVTRLVQLCREQDERFNSDAILVAALATLRKIVEACGKDIMDPQDYQELVEPKLLDSFLTYSTQNESYV</sequence>
<evidence type="ECO:0000313" key="4">
    <source>
        <dbReference type="Proteomes" id="UP001566132"/>
    </source>
</evidence>
<feature type="compositionally biased region" description="Polar residues" evidence="1">
    <location>
        <begin position="25"/>
        <end position="43"/>
    </location>
</feature>
<dbReference type="PANTHER" id="PTHR21386">
    <property type="entry name" value="INSCUTEABLE"/>
    <property type="match status" value="1"/>
</dbReference>
<dbReference type="InterPro" id="IPR045789">
    <property type="entry name" value="Insc_C"/>
</dbReference>
<comment type="caution">
    <text evidence="3">The sequence shown here is derived from an EMBL/GenBank/DDBJ whole genome shotgun (WGS) entry which is preliminary data.</text>
</comment>
<dbReference type="EMBL" id="JBDJPC010000001">
    <property type="protein sequence ID" value="KAL1516447.1"/>
    <property type="molecule type" value="Genomic_DNA"/>
</dbReference>
<dbReference type="InterPro" id="IPR039921">
    <property type="entry name" value="Inscuteable"/>
</dbReference>
<reference evidence="3 4" key="1">
    <citation type="submission" date="2024-05" db="EMBL/GenBank/DDBJ databases">
        <title>Genetic variation in Jamaican populations of the coffee berry borer (Hypothenemus hampei).</title>
        <authorList>
            <person name="Errbii M."/>
            <person name="Myrie A."/>
        </authorList>
    </citation>
    <scope>NUCLEOTIDE SEQUENCE [LARGE SCALE GENOMIC DNA]</scope>
    <source>
        <strain evidence="3">JA-Hopewell-2020-01-JO</strain>
        <tissue evidence="3">Whole body</tissue>
    </source>
</reference>
<dbReference type="SUPFAM" id="SSF48371">
    <property type="entry name" value="ARM repeat"/>
    <property type="match status" value="1"/>
</dbReference>
<dbReference type="InterPro" id="IPR011989">
    <property type="entry name" value="ARM-like"/>
</dbReference>
<dbReference type="Pfam" id="PF19427">
    <property type="entry name" value="Insc_C"/>
    <property type="match status" value="1"/>
</dbReference>
<feature type="domain" description="Protein inscuteable homologue C-terminal" evidence="2">
    <location>
        <begin position="357"/>
        <end position="709"/>
    </location>
</feature>
<name>A0ABD1FAY5_HYPHA</name>
<feature type="region of interest" description="Disordered" evidence="1">
    <location>
        <begin position="118"/>
        <end position="198"/>
    </location>
</feature>
<keyword evidence="4" id="KW-1185">Reference proteome</keyword>
<gene>
    <name evidence="3" type="ORF">ABEB36_000363</name>
</gene>
<protein>
    <recommendedName>
        <fullName evidence="2">Protein inscuteable homologue C-terminal domain-containing protein</fullName>
    </recommendedName>
</protein>
<feature type="region of interest" description="Disordered" evidence="1">
    <location>
        <begin position="24"/>
        <end position="56"/>
    </location>
</feature>
<dbReference type="Gene3D" id="1.25.10.10">
    <property type="entry name" value="Leucine-rich Repeat Variant"/>
    <property type="match status" value="2"/>
</dbReference>
<dbReference type="PANTHER" id="PTHR21386:SF0">
    <property type="entry name" value="PROTEIN INSCUTEABLE HOMOLOG"/>
    <property type="match status" value="1"/>
</dbReference>
<accession>A0ABD1FAY5</accession>
<dbReference type="InterPro" id="IPR016024">
    <property type="entry name" value="ARM-type_fold"/>
</dbReference>
<dbReference type="CDD" id="cd21966">
    <property type="entry name" value="INSC_LBD"/>
    <property type="match status" value="1"/>
</dbReference>
<organism evidence="3 4">
    <name type="scientific">Hypothenemus hampei</name>
    <name type="common">Coffee berry borer</name>
    <dbReference type="NCBI Taxonomy" id="57062"/>
    <lineage>
        <taxon>Eukaryota</taxon>
        <taxon>Metazoa</taxon>
        <taxon>Ecdysozoa</taxon>
        <taxon>Arthropoda</taxon>
        <taxon>Hexapoda</taxon>
        <taxon>Insecta</taxon>
        <taxon>Pterygota</taxon>
        <taxon>Neoptera</taxon>
        <taxon>Endopterygota</taxon>
        <taxon>Coleoptera</taxon>
        <taxon>Polyphaga</taxon>
        <taxon>Cucujiformia</taxon>
        <taxon>Curculionidae</taxon>
        <taxon>Scolytinae</taxon>
        <taxon>Hypothenemus</taxon>
    </lineage>
</organism>
<dbReference type="Proteomes" id="UP001566132">
    <property type="component" value="Unassembled WGS sequence"/>
</dbReference>
<proteinExistence type="predicted"/>